<dbReference type="Proteomes" id="UP000038010">
    <property type="component" value="Unassembled WGS sequence"/>
</dbReference>
<comment type="caution">
    <text evidence="1">The sequence shown here is derived from an EMBL/GenBank/DDBJ whole genome shotgun (WGS) entry which is preliminary data.</text>
</comment>
<organism evidence="1 2">
    <name type="scientific">Cyphellophora attinorum</name>
    <dbReference type="NCBI Taxonomy" id="1664694"/>
    <lineage>
        <taxon>Eukaryota</taxon>
        <taxon>Fungi</taxon>
        <taxon>Dikarya</taxon>
        <taxon>Ascomycota</taxon>
        <taxon>Pezizomycotina</taxon>
        <taxon>Eurotiomycetes</taxon>
        <taxon>Chaetothyriomycetidae</taxon>
        <taxon>Chaetothyriales</taxon>
        <taxon>Cyphellophoraceae</taxon>
        <taxon>Cyphellophora</taxon>
    </lineage>
</organism>
<evidence type="ECO:0000313" key="2">
    <source>
        <dbReference type="Proteomes" id="UP000038010"/>
    </source>
</evidence>
<proteinExistence type="predicted"/>
<dbReference type="EMBL" id="LFJN01000003">
    <property type="protein sequence ID" value="KPI44648.1"/>
    <property type="molecule type" value="Genomic_DNA"/>
</dbReference>
<dbReference type="VEuPathDB" id="FungiDB:AB675_8405"/>
<keyword evidence="2" id="KW-1185">Reference proteome</keyword>
<name>A0A0N0NR41_9EURO</name>
<sequence length="413" mass="46371">MEQVRSTEANDVLQSAMSELSVHPHTGLPDGDAERTTPSTLVETTPVPLTIIPDKIQRPPQQRGQRQLQLLRQLTPRILKFMDQQPVAQQVLTQVRQNSTLPLPQGQPLNWLGLKQWAQANPQPTMPMATLTRFQAMVFAQMLKQKLAITAQLRQLTPRVLHLMDQQQVDPPTLTQIRHKCTLPLPEGRNLNWLALKQWAQANPQGSIPMPALLRFQAMVFVHMQKQHVAQHTKWAEALRDKMAPTAKARCEAVWAGMLAKFTNLEYQQDSSAEKLRVYLAAEERAFLKEDEWLGPRLMQSLSPLPVLQPNEVELPHSVLSPLPVRQPNEVELPQILPVSRRLSTPAAAPDPRSGSTQVAQHICKGPQLCCAFDKRTRQYAKHMQHRIDSNGSQSATGGRPVVRLCAVLNSSG</sequence>
<dbReference type="RefSeq" id="XP_018004611.1">
    <property type="nucleotide sequence ID" value="XM_018148848.1"/>
</dbReference>
<dbReference type="AlphaFoldDB" id="A0A0N0NR41"/>
<dbReference type="GeneID" id="28740728"/>
<evidence type="ECO:0000313" key="1">
    <source>
        <dbReference type="EMBL" id="KPI44648.1"/>
    </source>
</evidence>
<reference evidence="1 2" key="1">
    <citation type="submission" date="2015-06" db="EMBL/GenBank/DDBJ databases">
        <title>Draft genome of the ant-associated black yeast Phialophora attae CBS 131958.</title>
        <authorList>
            <person name="Moreno L.F."/>
            <person name="Stielow B.J."/>
            <person name="de Hoog S."/>
            <person name="Vicente V.A."/>
            <person name="Weiss V.A."/>
            <person name="de Vries M."/>
            <person name="Cruz L.M."/>
            <person name="Souza E.M."/>
        </authorList>
    </citation>
    <scope>NUCLEOTIDE SEQUENCE [LARGE SCALE GENOMIC DNA]</scope>
    <source>
        <strain evidence="1 2">CBS 131958</strain>
    </source>
</reference>
<accession>A0A0N0NR41</accession>
<protein>
    <submittedName>
        <fullName evidence="1">Uncharacterized protein</fullName>
    </submittedName>
</protein>
<gene>
    <name evidence="1" type="ORF">AB675_8405</name>
</gene>